<dbReference type="PANTHER" id="PTHR48098:SF6">
    <property type="entry name" value="FERRI-BACILLIBACTIN ESTERASE BESA"/>
    <property type="match status" value="1"/>
</dbReference>
<proteinExistence type="predicted"/>
<dbReference type="Gene3D" id="3.40.50.1820">
    <property type="entry name" value="alpha/beta hydrolase"/>
    <property type="match status" value="1"/>
</dbReference>
<gene>
    <name evidence="1" type="ORF">DSPE1174_LOCUS1046</name>
</gene>
<protein>
    <recommendedName>
        <fullName evidence="2">Esterase</fullName>
    </recommendedName>
</protein>
<dbReference type="InterPro" id="IPR050583">
    <property type="entry name" value="Mycobacterial_A85_antigen"/>
</dbReference>
<name>A0A7S2ALH5_9STRA</name>
<accession>A0A7S2ALH5</accession>
<dbReference type="EMBL" id="HBGS01001968">
    <property type="protein sequence ID" value="CAD9370957.1"/>
    <property type="molecule type" value="Transcribed_RNA"/>
</dbReference>
<dbReference type="InterPro" id="IPR029058">
    <property type="entry name" value="AB_hydrolase_fold"/>
</dbReference>
<organism evidence="1">
    <name type="scientific">Octactis speculum</name>
    <dbReference type="NCBI Taxonomy" id="3111310"/>
    <lineage>
        <taxon>Eukaryota</taxon>
        <taxon>Sar</taxon>
        <taxon>Stramenopiles</taxon>
        <taxon>Ochrophyta</taxon>
        <taxon>Dictyochophyceae</taxon>
        <taxon>Dictyochales</taxon>
        <taxon>Dictyochaceae</taxon>
        <taxon>Octactis</taxon>
    </lineage>
</organism>
<reference evidence="1" key="1">
    <citation type="submission" date="2021-01" db="EMBL/GenBank/DDBJ databases">
        <authorList>
            <person name="Corre E."/>
            <person name="Pelletier E."/>
            <person name="Niang G."/>
            <person name="Scheremetjew M."/>
            <person name="Finn R."/>
            <person name="Kale V."/>
            <person name="Holt S."/>
            <person name="Cochrane G."/>
            <person name="Meng A."/>
            <person name="Brown T."/>
            <person name="Cohen L."/>
        </authorList>
    </citation>
    <scope>NUCLEOTIDE SEQUENCE</scope>
    <source>
        <strain evidence="1">CCMP1381</strain>
    </source>
</reference>
<evidence type="ECO:0000313" key="1">
    <source>
        <dbReference type="EMBL" id="CAD9370957.1"/>
    </source>
</evidence>
<dbReference type="PANTHER" id="PTHR48098">
    <property type="entry name" value="ENTEROCHELIN ESTERASE-RELATED"/>
    <property type="match status" value="1"/>
</dbReference>
<sequence>MLIKRIFEIGVLTALSEPSAPPFDGAGSGTIVKPANDVFNRDLFGSILLPSREVKVWCPPGYDTSTQHYPVLYCHDGQNAMEDNTSWTGHSWRLGVALTRLLERGEIERPPIVVMIPNDSGGVAGLRRRHMEYGDSPWAHMYVDYVAKELKPMIDSEFRTLSGPEHTSAMGTSLGGQASFLSLWRHPDVFGNVACLSPAFQGQLLADVALNAQRLRDIYPTPRIYIDNGGDTEETTVPLFALEDHLLNWNPGYWWLDTQLQPGVDLMCQLLDRHEVGYRFHKEAGGRHNERAWSLRIEQPMLHLYGSKR</sequence>
<evidence type="ECO:0008006" key="2">
    <source>
        <dbReference type="Google" id="ProtNLM"/>
    </source>
</evidence>
<dbReference type="SUPFAM" id="SSF53474">
    <property type="entry name" value="alpha/beta-Hydrolases"/>
    <property type="match status" value="1"/>
</dbReference>
<dbReference type="Pfam" id="PF00756">
    <property type="entry name" value="Esterase"/>
    <property type="match status" value="1"/>
</dbReference>
<dbReference type="AlphaFoldDB" id="A0A7S2ALH5"/>
<dbReference type="InterPro" id="IPR000801">
    <property type="entry name" value="Esterase-like"/>
</dbReference>